<dbReference type="GO" id="GO:0032259">
    <property type="term" value="P:methylation"/>
    <property type="evidence" value="ECO:0007669"/>
    <property type="project" value="UniProtKB-KW"/>
</dbReference>
<dbReference type="GO" id="GO:0008170">
    <property type="term" value="F:N-methyltransferase activity"/>
    <property type="evidence" value="ECO:0007669"/>
    <property type="project" value="InterPro"/>
</dbReference>
<dbReference type="AlphaFoldDB" id="A0A846TY80"/>
<dbReference type="PROSITE" id="PS00092">
    <property type="entry name" value="N6_MTASE"/>
    <property type="match status" value="1"/>
</dbReference>
<evidence type="ECO:0000256" key="1">
    <source>
        <dbReference type="ARBA" id="ARBA00006594"/>
    </source>
</evidence>
<comment type="caution">
    <text evidence="6">The sequence shown here is derived from an EMBL/GenBank/DDBJ whole genome shotgun (WGS) entry which is preliminary data.</text>
</comment>
<keyword evidence="3 6" id="KW-0808">Transferase</keyword>
<dbReference type="SUPFAM" id="SSF53335">
    <property type="entry name" value="S-adenosyl-L-methionine-dependent methyltransferases"/>
    <property type="match status" value="1"/>
</dbReference>
<keyword evidence="4" id="KW-0949">S-adenosyl-L-methionine</keyword>
<feature type="domain" description="DNA methylase N-4/N-6" evidence="5">
    <location>
        <begin position="115"/>
        <end position="450"/>
    </location>
</feature>
<dbReference type="InterPro" id="IPR029063">
    <property type="entry name" value="SAM-dependent_MTases_sf"/>
</dbReference>
<keyword evidence="7" id="KW-1185">Reference proteome</keyword>
<evidence type="ECO:0000256" key="2">
    <source>
        <dbReference type="ARBA" id="ARBA00022603"/>
    </source>
</evidence>
<gene>
    <name evidence="6" type="ORF">GTW58_12350</name>
</gene>
<evidence type="ECO:0000313" key="7">
    <source>
        <dbReference type="Proteomes" id="UP000521379"/>
    </source>
</evidence>
<organism evidence="6 7">
    <name type="scientific">Kocuria subflava</name>
    <dbReference type="NCBI Taxonomy" id="1736139"/>
    <lineage>
        <taxon>Bacteria</taxon>
        <taxon>Bacillati</taxon>
        <taxon>Actinomycetota</taxon>
        <taxon>Actinomycetes</taxon>
        <taxon>Micrococcales</taxon>
        <taxon>Micrococcaceae</taxon>
        <taxon>Kocuria</taxon>
    </lineage>
</organism>
<comment type="similarity">
    <text evidence="1">Belongs to the N(4)/N(6)-methyltransferase family.</text>
</comment>
<keyword evidence="2 6" id="KW-0489">Methyltransferase</keyword>
<accession>A0A846TY80</accession>
<dbReference type="InterPro" id="IPR002052">
    <property type="entry name" value="DNA_methylase_N6_adenine_CS"/>
</dbReference>
<evidence type="ECO:0000259" key="5">
    <source>
        <dbReference type="Pfam" id="PF01555"/>
    </source>
</evidence>
<dbReference type="InterPro" id="IPR002295">
    <property type="entry name" value="N4/N6-MTase_EcoPI_Mod-like"/>
</dbReference>
<dbReference type="GO" id="GO:0003677">
    <property type="term" value="F:DNA binding"/>
    <property type="evidence" value="ECO:0007669"/>
    <property type="project" value="InterPro"/>
</dbReference>
<reference evidence="6 7" key="1">
    <citation type="submission" date="2020-02" db="EMBL/GenBank/DDBJ databases">
        <authorList>
            <person name="Sun Q."/>
        </authorList>
    </citation>
    <scope>NUCLEOTIDE SEQUENCE [LARGE SCALE GENOMIC DNA]</scope>
    <source>
        <strain evidence="6 7">YIM 13062</strain>
    </source>
</reference>
<name>A0A846TY80_9MICC</name>
<dbReference type="Gene3D" id="3.40.50.150">
    <property type="entry name" value="Vaccinia Virus protein VP39"/>
    <property type="match status" value="1"/>
</dbReference>
<protein>
    <submittedName>
        <fullName evidence="6">Site-specific DNA-methyltransferase</fullName>
    </submittedName>
</protein>
<dbReference type="PRINTS" id="PR00506">
    <property type="entry name" value="D21N6MTFRASE"/>
</dbReference>
<proteinExistence type="inferred from homology"/>
<dbReference type="EMBL" id="JAAVUN010000040">
    <property type="protein sequence ID" value="NKE10702.1"/>
    <property type="molecule type" value="Genomic_DNA"/>
</dbReference>
<dbReference type="Proteomes" id="UP000521379">
    <property type="component" value="Unassembled WGS sequence"/>
</dbReference>
<evidence type="ECO:0000313" key="6">
    <source>
        <dbReference type="EMBL" id="NKE10702.1"/>
    </source>
</evidence>
<dbReference type="RefSeq" id="WP_119933756.1">
    <property type="nucleotide sequence ID" value="NZ_JAAVUN010000040.1"/>
</dbReference>
<sequence length="646" mass="72710">MSEEIHETPSSTPNFQTELAAQLAELMPEVIADGKVDVEKLKELLDGDASDTSERFGLFWPGKKRALRAAQESTTATLRPDFENSKDWDTTKNVFIEGDNLEVLKILQKHYHAKIKLIYIDPPYNTGNDFVYPDNYKEGLDTYLEWTRQLNEEGKKLSTNADTEGRYHSNWLNMMYPRLKLARNLLAPEGVIAISIDDNEAPRLRQLCDEVFGEANFVAQVVTQANKGGRDYLPLAQTHEYVLIYARRYSDAGIYELPKIDNSLPFQDGRGRYECRELRNRNPRFNRANRPNLFYPFYVDPNNLDSNGYSSVSLEKNDRHVLEVYPRNSQGNDSCWRWGTTKAGQNIVQGDPDASQVVAKAVRTGGWNVYEKNRRSTQKAKTIWDETEVRTEAGTREVRQLFGKTMFDHPKPVDLIKKVIALATRPDADDIVLDFFAGSGSTGHAVLAANADDSGNRRWIQVQLPEPTTEASEARRSGFETLSAVARARLSLARDKVDSELTGQSVDTGFRAFSLADTNFSKWKVSSDVDRTELEQHLFDLRASSSSDDASADDLLAEILLKQGYSLTEEIAPVVLADLNLRSVGDGIVLAYLNEHVKPTLEQLRAVVDEDPARLIVLEDAFQGDDQLKTNLAQLCKSNGIELWTA</sequence>
<evidence type="ECO:0000256" key="3">
    <source>
        <dbReference type="ARBA" id="ARBA00022679"/>
    </source>
</evidence>
<dbReference type="InterPro" id="IPR002941">
    <property type="entry name" value="DNA_methylase_N4/N6"/>
</dbReference>
<dbReference type="Pfam" id="PF01555">
    <property type="entry name" value="N6_N4_Mtase"/>
    <property type="match status" value="1"/>
</dbReference>
<dbReference type="PIRSF" id="PIRSF015855">
    <property type="entry name" value="TypeIII_Mtase_mKpnI"/>
    <property type="match status" value="1"/>
</dbReference>
<evidence type="ECO:0000256" key="4">
    <source>
        <dbReference type="ARBA" id="ARBA00022691"/>
    </source>
</evidence>